<sequence>MMKSTDKIVKNNGDDLVEINFEVDRHCEALKKGQLLDNGISEQFANKVEKALQKHGQKLVEFFKKREIEAKITVDGKCGTIADILARADEHPKLRQIVKMFNILRKWVGKMSAGPDKEAIQNVLLASHTVPMPSGMVQLVIQLWHSSKFGAVPQQLRATKCPSRSRRRRKRQNGGDFSLFGVVMLIISACVASYVVELMKNLLEKGNDFLEFKIVSISITILIYAFIRQQPIFKLGAKFIAERITNVWDNLTDR</sequence>
<keyword evidence="3" id="KW-1185">Reference proteome</keyword>
<dbReference type="EMBL" id="JBICBT010001214">
    <property type="protein sequence ID" value="KAL3078102.1"/>
    <property type="molecule type" value="Genomic_DNA"/>
</dbReference>
<proteinExistence type="predicted"/>
<gene>
    <name evidence="2" type="ORF">niasHT_036985</name>
</gene>
<dbReference type="Proteomes" id="UP001620626">
    <property type="component" value="Unassembled WGS sequence"/>
</dbReference>
<feature type="transmembrane region" description="Helical" evidence="1">
    <location>
        <begin position="208"/>
        <end position="227"/>
    </location>
</feature>
<accession>A0ABD2IG73</accession>
<reference evidence="2 3" key="1">
    <citation type="submission" date="2024-10" db="EMBL/GenBank/DDBJ databases">
        <authorList>
            <person name="Kim D."/>
        </authorList>
    </citation>
    <scope>NUCLEOTIDE SEQUENCE [LARGE SCALE GENOMIC DNA]</scope>
    <source>
        <strain evidence="2">BH-2024</strain>
    </source>
</reference>
<name>A0ABD2IG73_9BILA</name>
<protein>
    <submittedName>
        <fullName evidence="2">Uncharacterized protein</fullName>
    </submittedName>
</protein>
<comment type="caution">
    <text evidence="2">The sequence shown here is derived from an EMBL/GenBank/DDBJ whole genome shotgun (WGS) entry which is preliminary data.</text>
</comment>
<keyword evidence="1" id="KW-0472">Membrane</keyword>
<dbReference type="AlphaFoldDB" id="A0ABD2IG73"/>
<feature type="transmembrane region" description="Helical" evidence="1">
    <location>
        <begin position="177"/>
        <end position="196"/>
    </location>
</feature>
<keyword evidence="1" id="KW-0812">Transmembrane</keyword>
<evidence type="ECO:0000313" key="2">
    <source>
        <dbReference type="EMBL" id="KAL3078102.1"/>
    </source>
</evidence>
<evidence type="ECO:0000256" key="1">
    <source>
        <dbReference type="SAM" id="Phobius"/>
    </source>
</evidence>
<organism evidence="2 3">
    <name type="scientific">Heterodera trifolii</name>
    <dbReference type="NCBI Taxonomy" id="157864"/>
    <lineage>
        <taxon>Eukaryota</taxon>
        <taxon>Metazoa</taxon>
        <taxon>Ecdysozoa</taxon>
        <taxon>Nematoda</taxon>
        <taxon>Chromadorea</taxon>
        <taxon>Rhabditida</taxon>
        <taxon>Tylenchina</taxon>
        <taxon>Tylenchomorpha</taxon>
        <taxon>Tylenchoidea</taxon>
        <taxon>Heteroderidae</taxon>
        <taxon>Heteroderinae</taxon>
        <taxon>Heterodera</taxon>
    </lineage>
</organism>
<evidence type="ECO:0000313" key="3">
    <source>
        <dbReference type="Proteomes" id="UP001620626"/>
    </source>
</evidence>
<keyword evidence="1" id="KW-1133">Transmembrane helix</keyword>